<gene>
    <name evidence="2" type="ORF">U0035_15080</name>
</gene>
<organism evidence="2 3">
    <name type="scientific">Niabella yanshanensis</name>
    <dbReference type="NCBI Taxonomy" id="577386"/>
    <lineage>
        <taxon>Bacteria</taxon>
        <taxon>Pseudomonadati</taxon>
        <taxon>Bacteroidota</taxon>
        <taxon>Chitinophagia</taxon>
        <taxon>Chitinophagales</taxon>
        <taxon>Chitinophagaceae</taxon>
        <taxon>Niabella</taxon>
    </lineage>
</organism>
<sequence>MVIIAAGIKDGFTQALANDVGYATDATADEHGLATMGDYEHWKNATFRVSEYDNIPANYKRAIVKIFMDNKYYDNDEPYHLTSIKDRAPKIYAFGNFTGTSQEGKPDMAFLLEKQDFQSSALFIISSLGDILYWKEYSSDLPIVNAFKKGSKIFIDTPNLEPSPLDGIIIQFKYSRNALVYNSQLKTFEPYHQYTKEELGGDPEEGDEPDVEPEAATKQQPDSSKTGG</sequence>
<protein>
    <submittedName>
        <fullName evidence="2">Uncharacterized protein</fullName>
    </submittedName>
</protein>
<dbReference type="EMBL" id="CP139960">
    <property type="protein sequence ID" value="WQD36995.1"/>
    <property type="molecule type" value="Genomic_DNA"/>
</dbReference>
<feature type="region of interest" description="Disordered" evidence="1">
    <location>
        <begin position="192"/>
        <end position="228"/>
    </location>
</feature>
<evidence type="ECO:0000313" key="2">
    <source>
        <dbReference type="EMBL" id="WQD36995.1"/>
    </source>
</evidence>
<keyword evidence="3" id="KW-1185">Reference proteome</keyword>
<reference evidence="2 3" key="1">
    <citation type="submission" date="2023-12" db="EMBL/GenBank/DDBJ databases">
        <title>Genome sequencing and assembly of bacterial species from a model synthetic community.</title>
        <authorList>
            <person name="Hogle S.L."/>
        </authorList>
    </citation>
    <scope>NUCLEOTIDE SEQUENCE [LARGE SCALE GENOMIC DNA]</scope>
    <source>
        <strain evidence="2 3">HAMBI_3031</strain>
    </source>
</reference>
<dbReference type="RefSeq" id="WP_114791907.1">
    <property type="nucleotide sequence ID" value="NZ_CP139960.1"/>
</dbReference>
<feature type="compositionally biased region" description="Acidic residues" evidence="1">
    <location>
        <begin position="200"/>
        <end position="213"/>
    </location>
</feature>
<name>A0ABZ0W163_9BACT</name>
<proteinExistence type="predicted"/>
<feature type="compositionally biased region" description="Polar residues" evidence="1">
    <location>
        <begin position="217"/>
        <end position="228"/>
    </location>
</feature>
<evidence type="ECO:0000313" key="3">
    <source>
        <dbReference type="Proteomes" id="UP001325680"/>
    </source>
</evidence>
<accession>A0ABZ0W163</accession>
<dbReference type="Proteomes" id="UP001325680">
    <property type="component" value="Chromosome"/>
</dbReference>
<evidence type="ECO:0000256" key="1">
    <source>
        <dbReference type="SAM" id="MobiDB-lite"/>
    </source>
</evidence>